<feature type="domain" description="RNA polymerase sigma-70 region 2" evidence="5">
    <location>
        <begin position="20"/>
        <end position="79"/>
    </location>
</feature>
<dbReference type="PANTHER" id="PTHR43133">
    <property type="entry name" value="RNA POLYMERASE ECF-TYPE SIGMA FACTO"/>
    <property type="match status" value="1"/>
</dbReference>
<dbReference type="InterPro" id="IPR013324">
    <property type="entry name" value="RNA_pol_sigma_r3/r4-like"/>
</dbReference>
<dbReference type="Proteomes" id="UP000269265">
    <property type="component" value="Unassembled WGS sequence"/>
</dbReference>
<dbReference type="NCBIfam" id="NF005448">
    <property type="entry name" value="PRK07037.1"/>
    <property type="match status" value="1"/>
</dbReference>
<reference evidence="7 8" key="1">
    <citation type="submission" date="2018-12" db="EMBL/GenBank/DDBJ databases">
        <title>The whole draft genome of Aquabacterium sp. SJQ9.</title>
        <authorList>
            <person name="Sun L."/>
            <person name="Gao X."/>
            <person name="Chen W."/>
            <person name="Huang K."/>
        </authorList>
    </citation>
    <scope>NUCLEOTIDE SEQUENCE [LARGE SCALE GENOMIC DNA]</scope>
    <source>
        <strain evidence="7 8">SJQ9</strain>
    </source>
</reference>
<keyword evidence="3" id="KW-0731">Sigma factor</keyword>
<dbReference type="PANTHER" id="PTHR43133:SF63">
    <property type="entry name" value="RNA POLYMERASE SIGMA FACTOR FECI-RELATED"/>
    <property type="match status" value="1"/>
</dbReference>
<protein>
    <submittedName>
        <fullName evidence="7">RNA polymerase factor sigma-70</fullName>
    </submittedName>
</protein>
<accession>A0A3R8T614</accession>
<evidence type="ECO:0000256" key="2">
    <source>
        <dbReference type="ARBA" id="ARBA00023015"/>
    </source>
</evidence>
<dbReference type="InterPro" id="IPR039425">
    <property type="entry name" value="RNA_pol_sigma-70-like"/>
</dbReference>
<dbReference type="GO" id="GO:0003677">
    <property type="term" value="F:DNA binding"/>
    <property type="evidence" value="ECO:0007669"/>
    <property type="project" value="InterPro"/>
</dbReference>
<dbReference type="EMBL" id="RSED01000005">
    <property type="protein sequence ID" value="RRS04886.1"/>
    <property type="molecule type" value="Genomic_DNA"/>
</dbReference>
<keyword evidence="4" id="KW-0804">Transcription</keyword>
<evidence type="ECO:0000259" key="6">
    <source>
        <dbReference type="Pfam" id="PF08281"/>
    </source>
</evidence>
<dbReference type="InterPro" id="IPR013325">
    <property type="entry name" value="RNA_pol_sigma_r2"/>
</dbReference>
<dbReference type="InterPro" id="IPR036388">
    <property type="entry name" value="WH-like_DNA-bd_sf"/>
</dbReference>
<evidence type="ECO:0000313" key="8">
    <source>
        <dbReference type="Proteomes" id="UP000269265"/>
    </source>
</evidence>
<keyword evidence="2" id="KW-0805">Transcription regulation</keyword>
<feature type="domain" description="RNA polymerase sigma factor 70 region 4 type 2" evidence="6">
    <location>
        <begin position="113"/>
        <end position="165"/>
    </location>
</feature>
<dbReference type="Pfam" id="PF04542">
    <property type="entry name" value="Sigma70_r2"/>
    <property type="match status" value="1"/>
</dbReference>
<dbReference type="NCBIfam" id="TIGR02937">
    <property type="entry name" value="sigma70-ECF"/>
    <property type="match status" value="1"/>
</dbReference>
<dbReference type="SUPFAM" id="SSF88946">
    <property type="entry name" value="Sigma2 domain of RNA polymerase sigma factors"/>
    <property type="match status" value="1"/>
</dbReference>
<dbReference type="InterPro" id="IPR014284">
    <property type="entry name" value="RNA_pol_sigma-70_dom"/>
</dbReference>
<evidence type="ECO:0000256" key="3">
    <source>
        <dbReference type="ARBA" id="ARBA00023082"/>
    </source>
</evidence>
<dbReference type="RefSeq" id="WP_125242704.1">
    <property type="nucleotide sequence ID" value="NZ_RSED01000005.1"/>
</dbReference>
<proteinExistence type="inferred from homology"/>
<evidence type="ECO:0000313" key="7">
    <source>
        <dbReference type="EMBL" id="RRS04886.1"/>
    </source>
</evidence>
<evidence type="ECO:0000259" key="5">
    <source>
        <dbReference type="Pfam" id="PF04542"/>
    </source>
</evidence>
<evidence type="ECO:0000256" key="4">
    <source>
        <dbReference type="ARBA" id="ARBA00023163"/>
    </source>
</evidence>
<comment type="similarity">
    <text evidence="1">Belongs to the sigma-70 factor family. ECF subfamily.</text>
</comment>
<evidence type="ECO:0000256" key="1">
    <source>
        <dbReference type="ARBA" id="ARBA00010641"/>
    </source>
</evidence>
<dbReference type="Pfam" id="PF08281">
    <property type="entry name" value="Sigma70_r4_2"/>
    <property type="match status" value="1"/>
</dbReference>
<sequence>MLTLNEQQGLDLGALFVTQRSQLKAAALKILGNGQRAEDVVQDAYLKLVESPVAAEVRQPVAYLFQMVRNLAIDRHRRTALETQVFAAEEDGAHVPHQNGSPEMQAMHRQQLRLVAHALSTLPERTRRAFELYRLGGLTQREVADELGISTTLVNFMIRDAMTCCRDALGQS</sequence>
<keyword evidence="8" id="KW-1185">Reference proteome</keyword>
<organism evidence="7 8">
    <name type="scientific">Aquabacterium soli</name>
    <dbReference type="NCBI Taxonomy" id="2493092"/>
    <lineage>
        <taxon>Bacteria</taxon>
        <taxon>Pseudomonadati</taxon>
        <taxon>Pseudomonadota</taxon>
        <taxon>Betaproteobacteria</taxon>
        <taxon>Burkholderiales</taxon>
        <taxon>Aquabacterium</taxon>
    </lineage>
</organism>
<dbReference type="CDD" id="cd06171">
    <property type="entry name" value="Sigma70_r4"/>
    <property type="match status" value="1"/>
</dbReference>
<dbReference type="OrthoDB" id="9783733at2"/>
<dbReference type="Gene3D" id="1.10.10.10">
    <property type="entry name" value="Winged helix-like DNA-binding domain superfamily/Winged helix DNA-binding domain"/>
    <property type="match status" value="1"/>
</dbReference>
<dbReference type="GO" id="GO:0006352">
    <property type="term" value="P:DNA-templated transcription initiation"/>
    <property type="evidence" value="ECO:0007669"/>
    <property type="project" value="InterPro"/>
</dbReference>
<gene>
    <name evidence="7" type="ORF">EIP75_07890</name>
</gene>
<comment type="caution">
    <text evidence="7">The sequence shown here is derived from an EMBL/GenBank/DDBJ whole genome shotgun (WGS) entry which is preliminary data.</text>
</comment>
<dbReference type="SUPFAM" id="SSF88659">
    <property type="entry name" value="Sigma3 and sigma4 domains of RNA polymerase sigma factors"/>
    <property type="match status" value="1"/>
</dbReference>
<name>A0A3R8T614_9BURK</name>
<dbReference type="AlphaFoldDB" id="A0A3R8T614"/>
<dbReference type="GO" id="GO:0016987">
    <property type="term" value="F:sigma factor activity"/>
    <property type="evidence" value="ECO:0007669"/>
    <property type="project" value="UniProtKB-KW"/>
</dbReference>
<dbReference type="InterPro" id="IPR013249">
    <property type="entry name" value="RNA_pol_sigma70_r4_t2"/>
</dbReference>
<dbReference type="InterPro" id="IPR007627">
    <property type="entry name" value="RNA_pol_sigma70_r2"/>
</dbReference>
<dbReference type="Gene3D" id="1.10.1740.10">
    <property type="match status" value="1"/>
</dbReference>